<protein>
    <submittedName>
        <fullName evidence="1">Uncharacterized protein</fullName>
    </submittedName>
</protein>
<dbReference type="EMBL" id="JBCGBO010000001">
    <property type="protein sequence ID" value="KAK9229688.1"/>
    <property type="molecule type" value="Genomic_DNA"/>
</dbReference>
<organism evidence="1 2">
    <name type="scientific">Citrus x changshan-huyou</name>
    <dbReference type="NCBI Taxonomy" id="2935761"/>
    <lineage>
        <taxon>Eukaryota</taxon>
        <taxon>Viridiplantae</taxon>
        <taxon>Streptophyta</taxon>
        <taxon>Embryophyta</taxon>
        <taxon>Tracheophyta</taxon>
        <taxon>Spermatophyta</taxon>
        <taxon>Magnoliopsida</taxon>
        <taxon>eudicotyledons</taxon>
        <taxon>Gunneridae</taxon>
        <taxon>Pentapetalae</taxon>
        <taxon>rosids</taxon>
        <taxon>malvids</taxon>
        <taxon>Sapindales</taxon>
        <taxon>Rutaceae</taxon>
        <taxon>Aurantioideae</taxon>
        <taxon>Citrus</taxon>
    </lineage>
</organism>
<evidence type="ECO:0000313" key="2">
    <source>
        <dbReference type="Proteomes" id="UP001428341"/>
    </source>
</evidence>
<evidence type="ECO:0000313" key="1">
    <source>
        <dbReference type="EMBL" id="KAK9229688.1"/>
    </source>
</evidence>
<comment type="caution">
    <text evidence="1">The sequence shown here is derived from an EMBL/GenBank/DDBJ whole genome shotgun (WGS) entry which is preliminary data.</text>
</comment>
<keyword evidence="2" id="KW-1185">Reference proteome</keyword>
<proteinExistence type="predicted"/>
<name>A0AAP0N163_9ROSI</name>
<dbReference type="AlphaFoldDB" id="A0AAP0N163"/>
<accession>A0AAP0N163</accession>
<reference evidence="1 2" key="1">
    <citation type="submission" date="2024-05" db="EMBL/GenBank/DDBJ databases">
        <title>Haplotype-resolved chromosome-level genome assembly of Huyou (Citrus changshanensis).</title>
        <authorList>
            <person name="Miao C."/>
            <person name="Chen W."/>
            <person name="Wu Y."/>
            <person name="Wang L."/>
            <person name="Zhao S."/>
            <person name="Grierson D."/>
            <person name="Xu C."/>
            <person name="Chen K."/>
        </authorList>
    </citation>
    <scope>NUCLEOTIDE SEQUENCE [LARGE SCALE GENOMIC DNA]</scope>
    <source>
        <strain evidence="1">01-14</strain>
        <tissue evidence="1">Leaf</tissue>
    </source>
</reference>
<dbReference type="Proteomes" id="UP001428341">
    <property type="component" value="Unassembled WGS sequence"/>
</dbReference>
<sequence>MNFENYELWLKEQDDGLQWPTRPIRQSCNFDDEQKLQAFIKVVVQRLTQPLQQPMDEVLQRLEKTQAGGDRKEVARFVNGLRPELSDLMEVYTFWNVSAVVSTV</sequence>
<gene>
    <name evidence="1" type="ORF">WN944_022652</name>
</gene>